<keyword evidence="3" id="KW-1185">Reference proteome</keyword>
<dbReference type="AlphaFoldDB" id="Q8FLG2"/>
<geneLocation type="plasmid" evidence="2 3">
    <name>pCE3</name>
</geneLocation>
<feature type="compositionally biased region" description="Basic and acidic residues" evidence="1">
    <location>
        <begin position="10"/>
        <end position="28"/>
    </location>
</feature>
<evidence type="ECO:0000256" key="1">
    <source>
        <dbReference type="SAM" id="MobiDB-lite"/>
    </source>
</evidence>
<feature type="compositionally biased region" description="Basic and acidic residues" evidence="1">
    <location>
        <begin position="84"/>
        <end position="93"/>
    </location>
</feature>
<feature type="compositionally biased region" description="Gly residues" evidence="1">
    <location>
        <begin position="416"/>
        <end position="427"/>
    </location>
</feature>
<dbReference type="Proteomes" id="UP000001409">
    <property type="component" value="Plasmid pCE3"/>
</dbReference>
<feature type="region of interest" description="Disordered" evidence="1">
    <location>
        <begin position="375"/>
        <end position="489"/>
    </location>
</feature>
<feature type="compositionally biased region" description="Acidic residues" evidence="1">
    <location>
        <begin position="389"/>
        <end position="400"/>
    </location>
</feature>
<feature type="compositionally biased region" description="Low complexity" evidence="1">
    <location>
        <begin position="462"/>
        <end position="471"/>
    </location>
</feature>
<sequence length="489" mass="51318">MGGKPHHGSGRREETMGEVAYREQDKQRDHHRPHHHAVQAQNVDDEQGLVPQPDDEQQAHAHPGLQTPPVPVGEAGPGQHRHRGGNDHGEGNDADQRIREAEQFGLPGAHHLSAGDQGVDVTGGDVFGVLVEGQALQHQDSGGHPSDYPGDQQDEGERTMVGKGRQGGVVVRLGHENLIFIVGGGWVRHGFGLVGGSRVDLGPELLKRVRGQELAVEEEGRGAAHTQGRAVGHIESDPFLGGRIGDGGVIGGHVQTQVFGETAENRTLVFGGLAPLGLGLEHPVVHRFVLALLGSGLHRHGGRHGVAVTLQREVTVDEGDGVGILLPQFLHEGVRRPAGLALEIEKLHQHGLLVRRLRQHPTVVPDYLAGITDHRFRGGSGGGVRPADEEGYDPGDDDDGQQGPDNDLGFSPVPGGPGGGGGVGGSAHEGSVLCGAGQKYQGGVPQQCPARRRGGFLGPGQGRQVQVQPSGEQQSGSMVTTNSSNSLRA</sequence>
<dbReference type="HOGENOM" id="CLU_557496_0_0_11"/>
<protein>
    <submittedName>
        <fullName evidence="2">Uncharacterized protein</fullName>
    </submittedName>
</protein>
<feature type="compositionally biased region" description="Polar residues" evidence="1">
    <location>
        <begin position="472"/>
        <end position="489"/>
    </location>
</feature>
<name>Q8FLG2_COREF</name>
<dbReference type="KEGG" id="cef:CE3P020"/>
<evidence type="ECO:0000313" key="3">
    <source>
        <dbReference type="Proteomes" id="UP000001409"/>
    </source>
</evidence>
<accession>Q8FLG2</accession>
<feature type="region of interest" description="Disordered" evidence="1">
    <location>
        <begin position="1"/>
        <end position="93"/>
    </location>
</feature>
<reference evidence="2 3" key="1">
    <citation type="submission" date="2002-05" db="EMBL/GenBank/DDBJ databases">
        <title>The entire sequence of plasmid maintained by Corynebacterium efficiens YS-314.</title>
        <authorList>
            <person name="Kawarabayasi Y."/>
            <person name="Yamazaki J."/>
            <person name="Hino Y."/>
            <person name="Kikuchi H."/>
        </authorList>
    </citation>
    <scope>NUCLEOTIDE SEQUENCE [LARGE SCALE GENOMIC DNA]</scope>
    <source>
        <strain evidence="3">DSM 44549 / YS-314 / AJ 12310 / JCM 11189 / NBRC 100395</strain>
        <plasmid evidence="3">Plasmid pCE3</plasmid>
    </source>
</reference>
<evidence type="ECO:0000313" key="2">
    <source>
        <dbReference type="EMBL" id="BAC19795.1"/>
    </source>
</evidence>
<keyword evidence="2" id="KW-0614">Plasmid</keyword>
<organism evidence="2 3">
    <name type="scientific">Corynebacterium efficiens (strain DSM 44549 / YS-314 / AJ 12310 / JCM 11189 / NBRC 100395)</name>
    <dbReference type="NCBI Taxonomy" id="196164"/>
    <lineage>
        <taxon>Bacteria</taxon>
        <taxon>Bacillati</taxon>
        <taxon>Actinomycetota</taxon>
        <taxon>Actinomycetes</taxon>
        <taxon>Mycobacteriales</taxon>
        <taxon>Corynebacteriaceae</taxon>
        <taxon>Corynebacterium</taxon>
    </lineage>
</organism>
<dbReference type="EMBL" id="AP005226">
    <property type="protein sequence ID" value="BAC19795.1"/>
    <property type="molecule type" value="Genomic_DNA"/>
</dbReference>
<proteinExistence type="predicted"/>
<feature type="region of interest" description="Disordered" evidence="1">
    <location>
        <begin position="137"/>
        <end position="158"/>
    </location>
</feature>